<dbReference type="PANTHER" id="PTHR40083:SF1">
    <property type="entry name" value="UPF0122 PROTEIN YLXM"/>
    <property type="match status" value="1"/>
</dbReference>
<evidence type="ECO:0000256" key="3">
    <source>
        <dbReference type="HAMAP-Rule" id="MF_00245"/>
    </source>
</evidence>
<dbReference type="InterPro" id="IPR013324">
    <property type="entry name" value="RNA_pol_sigma_r3/r4-like"/>
</dbReference>
<dbReference type="Proteomes" id="UP000643810">
    <property type="component" value="Unassembled WGS sequence"/>
</dbReference>
<comment type="similarity">
    <text evidence="1 3">Belongs to the UPF0122 family.</text>
</comment>
<dbReference type="InterPro" id="IPR054831">
    <property type="entry name" value="UPF0122_fam_protein"/>
</dbReference>
<keyword evidence="4" id="KW-0238">DNA-binding</keyword>
<organism evidence="4 5">
    <name type="scientific">Roseburia lenta</name>
    <dbReference type="NCBI Taxonomy" id="2763061"/>
    <lineage>
        <taxon>Bacteria</taxon>
        <taxon>Bacillati</taxon>
        <taxon>Bacillota</taxon>
        <taxon>Clostridia</taxon>
        <taxon>Lachnospirales</taxon>
        <taxon>Lachnospiraceae</taxon>
        <taxon>Roseburia</taxon>
    </lineage>
</organism>
<dbReference type="HAMAP" id="MF_00245">
    <property type="entry name" value="UPF0122"/>
    <property type="match status" value="1"/>
</dbReference>
<evidence type="ECO:0000256" key="2">
    <source>
        <dbReference type="ARBA" id="ARBA00024764"/>
    </source>
</evidence>
<evidence type="ECO:0000256" key="1">
    <source>
        <dbReference type="ARBA" id="ARBA00008720"/>
    </source>
</evidence>
<proteinExistence type="inferred from homology"/>
<reference evidence="4 5" key="1">
    <citation type="submission" date="2020-08" db="EMBL/GenBank/DDBJ databases">
        <title>Genome public.</title>
        <authorList>
            <person name="Liu C."/>
            <person name="Sun Q."/>
        </authorList>
    </citation>
    <scope>NUCLEOTIDE SEQUENCE [LARGE SCALE GENOMIC DNA]</scope>
    <source>
        <strain evidence="4 5">NSJ-9</strain>
    </source>
</reference>
<sequence length="114" mass="13322">MNDKIEQGDLYDFYGELLNDHQRSIYEDFVLNDLSLGEIAADRGISRQAVHDVIKRSTRTLEEYEDKLHLIEKFVHIRDKVRTIDTLVHTTDQHSVEEILAQITIISNDILEEL</sequence>
<dbReference type="Pfam" id="PF04297">
    <property type="entry name" value="UPF0122"/>
    <property type="match status" value="1"/>
</dbReference>
<keyword evidence="5" id="KW-1185">Reference proteome</keyword>
<dbReference type="RefSeq" id="WP_118281310.1">
    <property type="nucleotide sequence ID" value="NZ_JACOPG010000001.1"/>
</dbReference>
<comment type="function">
    <text evidence="2 3">Might take part in the signal recognition particle (SRP) pathway. This is inferred from the conservation of its genetic proximity to ftsY/ffh. May be a regulatory protein.</text>
</comment>
<protein>
    <recommendedName>
        <fullName evidence="3">UPF0122 protein H8R94_00215</fullName>
    </recommendedName>
</protein>
<evidence type="ECO:0000313" key="4">
    <source>
        <dbReference type="EMBL" id="MBC5685044.1"/>
    </source>
</evidence>
<dbReference type="GO" id="GO:0003677">
    <property type="term" value="F:DNA binding"/>
    <property type="evidence" value="ECO:0007669"/>
    <property type="project" value="UniProtKB-KW"/>
</dbReference>
<gene>
    <name evidence="4" type="ORF">H8R94_00215</name>
</gene>
<dbReference type="Gene3D" id="1.10.10.10">
    <property type="entry name" value="Winged helix-like DNA-binding domain superfamily/Winged helix DNA-binding domain"/>
    <property type="match status" value="1"/>
</dbReference>
<dbReference type="NCBIfam" id="NF045758">
    <property type="entry name" value="YlxM"/>
    <property type="match status" value="1"/>
</dbReference>
<dbReference type="PANTHER" id="PTHR40083">
    <property type="entry name" value="UPF0122 PROTEIN CBO2450/CLC_2298"/>
    <property type="match status" value="1"/>
</dbReference>
<evidence type="ECO:0000313" key="5">
    <source>
        <dbReference type="Proteomes" id="UP000643810"/>
    </source>
</evidence>
<dbReference type="InterPro" id="IPR036388">
    <property type="entry name" value="WH-like_DNA-bd_sf"/>
</dbReference>
<dbReference type="InterPro" id="IPR007394">
    <property type="entry name" value="UPF0122"/>
</dbReference>
<dbReference type="EMBL" id="JACOPG010000001">
    <property type="protein sequence ID" value="MBC5685044.1"/>
    <property type="molecule type" value="Genomic_DNA"/>
</dbReference>
<dbReference type="SUPFAM" id="SSF88659">
    <property type="entry name" value="Sigma3 and sigma4 domains of RNA polymerase sigma factors"/>
    <property type="match status" value="1"/>
</dbReference>
<comment type="caution">
    <text evidence="4">The sequence shown here is derived from an EMBL/GenBank/DDBJ whole genome shotgun (WGS) entry which is preliminary data.</text>
</comment>
<name>A0ABR7GC83_9FIRM</name>
<accession>A0ABR7GC83</accession>